<keyword evidence="3" id="KW-1185">Reference proteome</keyword>
<accession>A0A8K0KBI8</accession>
<comment type="caution">
    <text evidence="2">The sequence shown here is derived from an EMBL/GenBank/DDBJ whole genome shotgun (WGS) entry which is preliminary data.</text>
</comment>
<gene>
    <name evidence="2" type="ORF">J437_LFUL011785</name>
</gene>
<organism evidence="2 3">
    <name type="scientific">Ladona fulva</name>
    <name type="common">Scarce chaser dragonfly</name>
    <name type="synonym">Libellula fulva</name>
    <dbReference type="NCBI Taxonomy" id="123851"/>
    <lineage>
        <taxon>Eukaryota</taxon>
        <taxon>Metazoa</taxon>
        <taxon>Ecdysozoa</taxon>
        <taxon>Arthropoda</taxon>
        <taxon>Hexapoda</taxon>
        <taxon>Insecta</taxon>
        <taxon>Pterygota</taxon>
        <taxon>Palaeoptera</taxon>
        <taxon>Odonata</taxon>
        <taxon>Epiprocta</taxon>
        <taxon>Anisoptera</taxon>
        <taxon>Libelluloidea</taxon>
        <taxon>Libellulidae</taxon>
        <taxon>Ladona</taxon>
    </lineage>
</organism>
<dbReference type="InterPro" id="IPR029526">
    <property type="entry name" value="PGBD"/>
</dbReference>
<evidence type="ECO:0000259" key="1">
    <source>
        <dbReference type="Pfam" id="PF13843"/>
    </source>
</evidence>
<proteinExistence type="predicted"/>
<dbReference type="AlphaFoldDB" id="A0A8K0KBI8"/>
<evidence type="ECO:0000313" key="2">
    <source>
        <dbReference type="EMBL" id="KAG8231880.1"/>
    </source>
</evidence>
<sequence length="131" mass="14468">MDPSGSRNVGLQGSLPLEEAILAEDDDSEVDVADVFISPPEGNELTDEDKRVTESEKYARFLNCSSPQITAQEIKAFIGILILSGNNGKNITGTKKDVQNELVSGAMRRDRFIQIMKFLHIADNTKLEKND</sequence>
<dbReference type="GO" id="GO:0043565">
    <property type="term" value="F:sequence-specific DNA binding"/>
    <property type="evidence" value="ECO:0007669"/>
    <property type="project" value="TreeGrafter"/>
</dbReference>
<dbReference type="PANTHER" id="PTHR47055">
    <property type="entry name" value="DDE_TNP_1_7 DOMAIN-CONTAINING PROTEIN"/>
    <property type="match status" value="1"/>
</dbReference>
<name>A0A8K0KBI8_LADFU</name>
<dbReference type="InterPro" id="IPR052638">
    <property type="entry name" value="PiggyBac_TE-derived"/>
</dbReference>
<dbReference type="PANTHER" id="PTHR47055:SF3">
    <property type="entry name" value="PHORBOL-ESTER_DAG-TYPE DOMAIN-CONTAINING PROTEIN"/>
    <property type="match status" value="1"/>
</dbReference>
<feature type="domain" description="PiggyBac transposable element-derived protein" evidence="1">
    <location>
        <begin position="68"/>
        <end position="128"/>
    </location>
</feature>
<dbReference type="EMBL" id="KZ308580">
    <property type="protein sequence ID" value="KAG8231880.1"/>
    <property type="molecule type" value="Genomic_DNA"/>
</dbReference>
<evidence type="ECO:0000313" key="3">
    <source>
        <dbReference type="Proteomes" id="UP000792457"/>
    </source>
</evidence>
<reference evidence="2" key="1">
    <citation type="submission" date="2013-04" db="EMBL/GenBank/DDBJ databases">
        <authorList>
            <person name="Qu J."/>
            <person name="Murali S.C."/>
            <person name="Bandaranaike D."/>
            <person name="Bellair M."/>
            <person name="Blankenburg K."/>
            <person name="Chao H."/>
            <person name="Dinh H."/>
            <person name="Doddapaneni H."/>
            <person name="Downs B."/>
            <person name="Dugan-Rocha S."/>
            <person name="Elkadiri S."/>
            <person name="Gnanaolivu R.D."/>
            <person name="Hernandez B."/>
            <person name="Javaid M."/>
            <person name="Jayaseelan J.C."/>
            <person name="Lee S."/>
            <person name="Li M."/>
            <person name="Ming W."/>
            <person name="Munidasa M."/>
            <person name="Muniz J."/>
            <person name="Nguyen L."/>
            <person name="Ongeri F."/>
            <person name="Osuji N."/>
            <person name="Pu L.-L."/>
            <person name="Puazo M."/>
            <person name="Qu C."/>
            <person name="Quiroz J."/>
            <person name="Raj R."/>
            <person name="Weissenberger G."/>
            <person name="Xin Y."/>
            <person name="Zou X."/>
            <person name="Han Y."/>
            <person name="Richards S."/>
            <person name="Worley K."/>
            <person name="Muzny D."/>
            <person name="Gibbs R."/>
        </authorList>
    </citation>
    <scope>NUCLEOTIDE SEQUENCE</scope>
    <source>
        <strain evidence="2">Sampled in the wild</strain>
    </source>
</reference>
<dbReference type="Pfam" id="PF13843">
    <property type="entry name" value="DDE_Tnp_1_7"/>
    <property type="match status" value="1"/>
</dbReference>
<dbReference type="Proteomes" id="UP000792457">
    <property type="component" value="Unassembled WGS sequence"/>
</dbReference>
<protein>
    <recommendedName>
        <fullName evidence="1">PiggyBac transposable element-derived protein domain-containing protein</fullName>
    </recommendedName>
</protein>
<reference evidence="2" key="2">
    <citation type="submission" date="2017-10" db="EMBL/GenBank/DDBJ databases">
        <title>Ladona fulva Genome sequencing and assembly.</title>
        <authorList>
            <person name="Murali S."/>
            <person name="Richards S."/>
            <person name="Bandaranaike D."/>
            <person name="Bellair M."/>
            <person name="Blankenburg K."/>
            <person name="Chao H."/>
            <person name="Dinh H."/>
            <person name="Doddapaneni H."/>
            <person name="Dugan-Rocha S."/>
            <person name="Elkadiri S."/>
            <person name="Gnanaolivu R."/>
            <person name="Hernandez B."/>
            <person name="Skinner E."/>
            <person name="Javaid M."/>
            <person name="Lee S."/>
            <person name="Li M."/>
            <person name="Ming W."/>
            <person name="Munidasa M."/>
            <person name="Muniz J."/>
            <person name="Nguyen L."/>
            <person name="Hughes D."/>
            <person name="Osuji N."/>
            <person name="Pu L.-L."/>
            <person name="Puazo M."/>
            <person name="Qu C."/>
            <person name="Quiroz J."/>
            <person name="Raj R."/>
            <person name="Weissenberger G."/>
            <person name="Xin Y."/>
            <person name="Zou X."/>
            <person name="Han Y."/>
            <person name="Worley K."/>
            <person name="Muzny D."/>
            <person name="Gibbs R."/>
        </authorList>
    </citation>
    <scope>NUCLEOTIDE SEQUENCE</scope>
    <source>
        <strain evidence="2">Sampled in the wild</strain>
    </source>
</reference>
<dbReference type="OrthoDB" id="6777693at2759"/>